<dbReference type="NCBIfam" id="TIGR01901">
    <property type="entry name" value="adhes_NPXG"/>
    <property type="match status" value="1"/>
</dbReference>
<dbReference type="SMART" id="SM00912">
    <property type="entry name" value="Haemagg_act"/>
    <property type="match status" value="1"/>
</dbReference>
<evidence type="ECO:0000313" key="6">
    <source>
        <dbReference type="Proteomes" id="UP000194440"/>
    </source>
</evidence>
<dbReference type="Gene3D" id="2.160.20.10">
    <property type="entry name" value="Single-stranded right-handed beta-helix, Pectin lyase-like"/>
    <property type="match status" value="1"/>
</dbReference>
<dbReference type="Pfam" id="PF18657">
    <property type="entry name" value="YDG"/>
    <property type="match status" value="1"/>
</dbReference>
<evidence type="ECO:0000259" key="4">
    <source>
        <dbReference type="SMART" id="SM00912"/>
    </source>
</evidence>
<name>A0A240UA35_9BURK</name>
<dbReference type="InterPro" id="IPR011050">
    <property type="entry name" value="Pectin_lyase_fold/virulence"/>
</dbReference>
<evidence type="ECO:0000313" key="5">
    <source>
        <dbReference type="EMBL" id="ART57912.1"/>
    </source>
</evidence>
<dbReference type="Proteomes" id="UP000194440">
    <property type="component" value="Chromosome"/>
</dbReference>
<dbReference type="PANTHER" id="PTHR12338:SF8">
    <property type="entry name" value="HEME_HEMOPEXIN-BINDING PROTEIN"/>
    <property type="match status" value="1"/>
</dbReference>
<keyword evidence="2" id="KW-0964">Secreted</keyword>
<dbReference type="InterPro" id="IPR024973">
    <property type="entry name" value="ESPR"/>
</dbReference>
<evidence type="ECO:0000256" key="2">
    <source>
        <dbReference type="ARBA" id="ARBA00022525"/>
    </source>
</evidence>
<dbReference type="PANTHER" id="PTHR12338">
    <property type="entry name" value="AUTOTRANSPORTER"/>
    <property type="match status" value="1"/>
</dbReference>
<proteinExistence type="predicted"/>
<reference evidence="5" key="1">
    <citation type="submission" date="2017-05" db="EMBL/GenBank/DDBJ databases">
        <title>Polyphasic characterization of four soil-derived phenanthrene-degrading Acidovorax strains and proposal of Acidovorax phenanthrenivorans sp. nov.</title>
        <authorList>
            <person name="Singleton D."/>
            <person name="Lee J."/>
            <person name="Dickey A.N."/>
            <person name="Stroud A."/>
            <person name="Scholl E.H."/>
            <person name="Wright F.A."/>
            <person name="Aitken M.D."/>
        </authorList>
    </citation>
    <scope>NUCLEOTIDE SEQUENCE</scope>
    <source>
        <strain evidence="5">P4</strain>
    </source>
</reference>
<accession>A0A240UA35</accession>
<dbReference type="InterPro" id="IPR008638">
    <property type="entry name" value="FhaB/CdiA-like_TPS"/>
</dbReference>
<dbReference type="AlphaFoldDB" id="A0A240UA35"/>
<keyword evidence="3" id="KW-0732">Signal</keyword>
<dbReference type="Pfam" id="PF05860">
    <property type="entry name" value="TPS"/>
    <property type="match status" value="1"/>
</dbReference>
<dbReference type="RefSeq" id="WP_086926476.1">
    <property type="nucleotide sequence ID" value="NZ_CP021366.1"/>
</dbReference>
<protein>
    <submittedName>
        <fullName evidence="5">Filamentous hemagglutinin</fullName>
    </submittedName>
</protein>
<organism evidence="5 6">
    <name type="scientific">Acidovorax carolinensis</name>
    <dbReference type="NCBI Taxonomy" id="553814"/>
    <lineage>
        <taxon>Bacteria</taxon>
        <taxon>Pseudomonadati</taxon>
        <taxon>Pseudomonadota</taxon>
        <taxon>Betaproteobacteria</taxon>
        <taxon>Burkholderiales</taxon>
        <taxon>Comamonadaceae</taxon>
        <taxon>Acidovorax</taxon>
    </lineage>
</organism>
<sequence>MNLIHRSIWNDQTGTFVAVSETTRSAGKKISSCTAAAGAGERFSLKLLAISLMMACGASGAYAQPTGGVVSAGSATIGGTAGAMTITQTTPNVAINWQSFGVNAGESVRFVQPGSSSVALNRVVGADPSNILGSLSSNGKVFLVNPNGILFGQGASVNVGGLVASTLAISDADFMANNYRFSGAGNGAVVNQGAISAADGGYVAMLGANVSNQGVIAARLGMVALAAGNAVTLDMAGDKLLNITVDQGVVNALVDNGGMIQADGGQVLMTTQAAGSLLANAVNNTGVVQARTIQNVKGTILLMGGMENGTVSVAGTLDASAPNGGDGGFVETSAAHVKVKDNVQVTTAAPLGLTGTWLIDPPDFIIGSGGDIAGSTLGAQLVTTSVTILSSSGVSGTGGDIFVNDAVSWTASGAPTTLTLQAVRDVNVNAAITATNGNLVVCCGRDVNVNAAITTTNGSVLLSAGRDVNVVRSSATPLAPAKNLAGIVTTDGNIEICAARDVVLGNEFDLASLITLTRGSVIAGQDLANLGVPRGLTLMAGTGGTGPGVAGGTVKIATGTFITTTGPAPVTPTNIFYNPTSYATPTDFKPFFQGDGSPLNQFMLVFPDGGNKTFDGTTGAILTGLKGAPAGVTLVAAPGSAANFDSPDVGTNKVVTFTGYSLAGAGANQYALATSCCGPVVSKTTADITAAVVIPPAVVPPVVVPPVLPPVVVPPVVVPPETPQVENPLLPPVWAPPTPPASIPSGYVLTVVPPAPRPPSVIVVATLPAPPVVVPVAVPVETASEKYLAPVRKPKPERN</sequence>
<dbReference type="Pfam" id="PF13018">
    <property type="entry name" value="ESPR"/>
    <property type="match status" value="1"/>
</dbReference>
<evidence type="ECO:0000256" key="1">
    <source>
        <dbReference type="ARBA" id="ARBA00004613"/>
    </source>
</evidence>
<dbReference type="InterPro" id="IPR012334">
    <property type="entry name" value="Pectin_lyas_fold"/>
</dbReference>
<dbReference type="InterPro" id="IPR041248">
    <property type="entry name" value="YDG"/>
</dbReference>
<comment type="subcellular location">
    <subcellularLocation>
        <location evidence="1">Secreted</location>
    </subcellularLocation>
</comment>
<dbReference type="EMBL" id="CP021366">
    <property type="protein sequence ID" value="ART57912.1"/>
    <property type="molecule type" value="Genomic_DNA"/>
</dbReference>
<gene>
    <name evidence="5" type="ORF">CBP36_02705</name>
</gene>
<feature type="domain" description="Filamentous haemagglutinin FhaB/tRNA nuclease CdiA-like TPS" evidence="4">
    <location>
        <begin position="61"/>
        <end position="173"/>
    </location>
</feature>
<dbReference type="InterPro" id="IPR050909">
    <property type="entry name" value="Bact_Autotransporter_VF"/>
</dbReference>
<evidence type="ECO:0000256" key="3">
    <source>
        <dbReference type="ARBA" id="ARBA00022729"/>
    </source>
</evidence>
<dbReference type="GO" id="GO:0005576">
    <property type="term" value="C:extracellular region"/>
    <property type="evidence" value="ECO:0007669"/>
    <property type="project" value="UniProtKB-SubCell"/>
</dbReference>
<dbReference type="SUPFAM" id="SSF51126">
    <property type="entry name" value="Pectin lyase-like"/>
    <property type="match status" value="1"/>
</dbReference>
<keyword evidence="6" id="KW-1185">Reference proteome</keyword>
<dbReference type="OrthoDB" id="218680at2"/>
<dbReference type="KEGG" id="acip:CBP36_02705"/>